<dbReference type="Pfam" id="PF00480">
    <property type="entry name" value="ROK"/>
    <property type="match status" value="1"/>
</dbReference>
<evidence type="ECO:0000313" key="4">
    <source>
        <dbReference type="Proteomes" id="UP000286716"/>
    </source>
</evidence>
<comment type="caution">
    <text evidence="3">The sequence shown here is derived from an EMBL/GenBank/DDBJ whole genome shotgun (WGS) entry which is preliminary data.</text>
</comment>
<reference evidence="3 4" key="1">
    <citation type="submission" date="2018-05" db="EMBL/GenBank/DDBJ databases">
        <title>Evolution of GPA BGCs.</title>
        <authorList>
            <person name="Waglechner N."/>
            <person name="Wright G.D."/>
        </authorList>
    </citation>
    <scope>NUCLEOTIDE SEQUENCE [LARGE SCALE GENOMIC DNA]</scope>
    <source>
        <strain evidence="3 4">DSM 5908</strain>
    </source>
</reference>
<dbReference type="OrthoDB" id="3464494at2"/>
<dbReference type="GO" id="GO:0003700">
    <property type="term" value="F:DNA-binding transcription factor activity"/>
    <property type="evidence" value="ECO:0007669"/>
    <property type="project" value="InterPro"/>
</dbReference>
<dbReference type="EMBL" id="QHHU01000021">
    <property type="protein sequence ID" value="RSM44178.1"/>
    <property type="molecule type" value="Genomic_DNA"/>
</dbReference>
<dbReference type="InterPro" id="IPR043129">
    <property type="entry name" value="ATPase_NBD"/>
</dbReference>
<dbReference type="AlphaFoldDB" id="A0A428WM85"/>
<dbReference type="InterPro" id="IPR036390">
    <property type="entry name" value="WH_DNA-bd_sf"/>
</dbReference>
<name>A0A428WM85_AMYBA</name>
<feature type="domain" description="HTH marR-type" evidence="2">
    <location>
        <begin position="7"/>
        <end position="40"/>
    </location>
</feature>
<protein>
    <submittedName>
        <fullName evidence="3">ROK family transcriptional regulator</fullName>
    </submittedName>
</protein>
<dbReference type="Pfam" id="PF01047">
    <property type="entry name" value="MarR"/>
    <property type="match status" value="1"/>
</dbReference>
<dbReference type="InterPro" id="IPR000600">
    <property type="entry name" value="ROK"/>
</dbReference>
<dbReference type="InterPro" id="IPR011991">
    <property type="entry name" value="ArsR-like_HTH"/>
</dbReference>
<dbReference type="Gene3D" id="1.10.10.10">
    <property type="entry name" value="Winged helix-like DNA-binding domain superfamily/Winged helix DNA-binding domain"/>
    <property type="match status" value="1"/>
</dbReference>
<sequence length="362" mass="37321">MLLEVLVHGPISRAEIAARLQVSRPTLSRITRQLFDDGLLAEGGTQLRSTTGRPSELLHVNGAARHFFGVKLTGDHLYAVVTDLNAEVVASVNTPLRSADVTEVVGQIAEVASALRTTFPDLTAAGVTLAGTVRAGSVHGSAYLHWSNVPLADLVAEATGLPTAVDNDVQALTAAEHWFGAGAGLRALVLVTIGVGIGCGLVLNGELVEGAHGTAGRAAHLVVDQSGPVCDLGHRGCAASYLLNESIVRALGAADYADAVAQARAGEPAARRVFGDAGFALGIIIGTVANLVDPQKVVPTGDGLPLYEVAADRVREGIEKSYEPDPAQLDLDVQAFDFGEWARSGAALAIRAALTGRTVTAG</sequence>
<evidence type="ECO:0000313" key="3">
    <source>
        <dbReference type="EMBL" id="RSM44178.1"/>
    </source>
</evidence>
<dbReference type="SUPFAM" id="SSF53067">
    <property type="entry name" value="Actin-like ATPase domain"/>
    <property type="match status" value="1"/>
</dbReference>
<dbReference type="Gene3D" id="3.30.420.40">
    <property type="match status" value="2"/>
</dbReference>
<dbReference type="InterPro" id="IPR000835">
    <property type="entry name" value="HTH_MarR-typ"/>
</dbReference>
<evidence type="ECO:0000256" key="1">
    <source>
        <dbReference type="ARBA" id="ARBA00006479"/>
    </source>
</evidence>
<comment type="similarity">
    <text evidence="1">Belongs to the ROK (NagC/XylR) family.</text>
</comment>
<keyword evidence="4" id="KW-1185">Reference proteome</keyword>
<dbReference type="PANTHER" id="PTHR18964:SF149">
    <property type="entry name" value="BIFUNCTIONAL UDP-N-ACETYLGLUCOSAMINE 2-EPIMERASE_N-ACETYLMANNOSAMINE KINASE"/>
    <property type="match status" value="1"/>
</dbReference>
<dbReference type="SUPFAM" id="SSF46785">
    <property type="entry name" value="Winged helix' DNA-binding domain"/>
    <property type="match status" value="1"/>
</dbReference>
<dbReference type="CDD" id="cd00090">
    <property type="entry name" value="HTH_ARSR"/>
    <property type="match status" value="1"/>
</dbReference>
<dbReference type="Proteomes" id="UP000286716">
    <property type="component" value="Unassembled WGS sequence"/>
</dbReference>
<proteinExistence type="inferred from homology"/>
<dbReference type="InterPro" id="IPR036388">
    <property type="entry name" value="WH-like_DNA-bd_sf"/>
</dbReference>
<organism evidence="3 4">
    <name type="scientific">Amycolatopsis balhimycina DSM 5908</name>
    <dbReference type="NCBI Taxonomy" id="1081091"/>
    <lineage>
        <taxon>Bacteria</taxon>
        <taxon>Bacillati</taxon>
        <taxon>Actinomycetota</taxon>
        <taxon>Actinomycetes</taxon>
        <taxon>Pseudonocardiales</taxon>
        <taxon>Pseudonocardiaceae</taxon>
        <taxon>Amycolatopsis</taxon>
    </lineage>
</organism>
<dbReference type="PANTHER" id="PTHR18964">
    <property type="entry name" value="ROK (REPRESSOR, ORF, KINASE) FAMILY"/>
    <property type="match status" value="1"/>
</dbReference>
<accession>A0A428WM85</accession>
<gene>
    <name evidence="3" type="ORF">DMA12_16655</name>
</gene>
<evidence type="ECO:0000259" key="2">
    <source>
        <dbReference type="Pfam" id="PF01047"/>
    </source>
</evidence>